<keyword evidence="1" id="KW-0812">Transmembrane</keyword>
<dbReference type="Proteomes" id="UP000054858">
    <property type="component" value="Unassembled WGS sequence"/>
</dbReference>
<accession>A0A0W0WXN2</accession>
<protein>
    <submittedName>
        <fullName evidence="2">Dot/Icm T4SS effector</fullName>
    </submittedName>
</protein>
<keyword evidence="1" id="KW-1133">Transmembrane helix</keyword>
<dbReference type="AlphaFoldDB" id="A0A0W0WXN2"/>
<organism evidence="2 3">
    <name type="scientific">Legionella oakridgensis</name>
    <dbReference type="NCBI Taxonomy" id="29423"/>
    <lineage>
        <taxon>Bacteria</taxon>
        <taxon>Pseudomonadati</taxon>
        <taxon>Pseudomonadota</taxon>
        <taxon>Gammaproteobacteria</taxon>
        <taxon>Legionellales</taxon>
        <taxon>Legionellaceae</taxon>
        <taxon>Legionella</taxon>
    </lineage>
</organism>
<evidence type="ECO:0000313" key="2">
    <source>
        <dbReference type="EMBL" id="KTD37056.1"/>
    </source>
</evidence>
<sequence length="440" mass="48568">MTIRVTSFDFDGCLFNLNYIYSEPKDVIAANRVFLDAIREASSDFTKRITFVGSNRQSLSIDIANSLGKGSCFPAVKTVSDYLGTTLDPFLLADIYGDLPDGTSYQRARDSQEDKYQGPHSEWLFDETKTTILYAQMHKVAQENPEEDIIFDFYDDRGNGARAPIDILEHLQTFFTKYPELIPSNVTLRLNHYAGGAVTPLATIKGQGFIDANYKQTVKDMATITIAKAPYADGISASIETALHVDASELHNRKALTGALPVSTPFITIQLPPVMDEMPSPTAIRLPPSLFAGSTPHDASIKMDASKTRFYAQLAIIHTKALELRQNGHIKAANEADQLYLTLDKNAELYFDNRLTKAEFRDICTDAINTARPELETHRGWKQIIGNLCLAIAGLGIGYVVASLINKAVTGNFLFFRTDSAYKLDKMETTISLVVAAPAA</sequence>
<evidence type="ECO:0000313" key="3">
    <source>
        <dbReference type="Proteomes" id="UP000054858"/>
    </source>
</evidence>
<gene>
    <name evidence="2" type="ORF">Loak_2192</name>
</gene>
<dbReference type="RefSeq" id="WP_025386075.1">
    <property type="nucleotide sequence ID" value="NZ_LCUA01000001.1"/>
</dbReference>
<dbReference type="PATRIC" id="fig|29423.5.peg.2301"/>
<proteinExistence type="predicted"/>
<reference evidence="2 3" key="1">
    <citation type="submission" date="2015-11" db="EMBL/GenBank/DDBJ databases">
        <title>Genomic analysis of 38 Legionella species identifies large and diverse effector repertoires.</title>
        <authorList>
            <person name="Burstein D."/>
            <person name="Amaro F."/>
            <person name="Zusman T."/>
            <person name="Lifshitz Z."/>
            <person name="Cohen O."/>
            <person name="Gilbert J.A."/>
            <person name="Pupko T."/>
            <person name="Shuman H.A."/>
            <person name="Segal G."/>
        </authorList>
    </citation>
    <scope>NUCLEOTIDE SEQUENCE [LARGE SCALE GENOMIC DNA]</scope>
    <source>
        <strain evidence="2 3">Oak Ridge-10</strain>
    </source>
</reference>
<name>A0A0W0WXN2_9GAMM</name>
<keyword evidence="1" id="KW-0472">Membrane</keyword>
<feature type="transmembrane region" description="Helical" evidence="1">
    <location>
        <begin position="384"/>
        <end position="405"/>
    </location>
</feature>
<comment type="caution">
    <text evidence="2">The sequence shown here is derived from an EMBL/GenBank/DDBJ whole genome shotgun (WGS) entry which is preliminary data.</text>
</comment>
<dbReference type="EMBL" id="LNYP01000031">
    <property type="protein sequence ID" value="KTD37056.1"/>
    <property type="molecule type" value="Genomic_DNA"/>
</dbReference>
<evidence type="ECO:0000256" key="1">
    <source>
        <dbReference type="SAM" id="Phobius"/>
    </source>
</evidence>